<evidence type="ECO:0008006" key="3">
    <source>
        <dbReference type="Google" id="ProtNLM"/>
    </source>
</evidence>
<proteinExistence type="predicted"/>
<reference evidence="1 2" key="1">
    <citation type="submission" date="2019-06" db="EMBL/GenBank/DDBJ databases">
        <title>Sulfurimonas gotlandica sp. nov., a chemoautotrophic and psychrotolerant epsilonproteobacterium isolated from a pelagic redoxcline, and an emended description of the genus Sulfurimonas.</title>
        <authorList>
            <person name="Wang S."/>
            <person name="Jiang L."/>
            <person name="Shao Z."/>
        </authorList>
    </citation>
    <scope>NUCLEOTIDE SEQUENCE [LARGE SCALE GENOMIC DNA]</scope>
    <source>
        <strain evidence="1 2">S2-6</strain>
    </source>
</reference>
<dbReference type="AlphaFoldDB" id="A0A7M1B2E8"/>
<dbReference type="PROSITE" id="PS51257">
    <property type="entry name" value="PROKAR_LIPOPROTEIN"/>
    <property type="match status" value="1"/>
</dbReference>
<evidence type="ECO:0000313" key="1">
    <source>
        <dbReference type="EMBL" id="QOP42832.1"/>
    </source>
</evidence>
<dbReference type="Proteomes" id="UP000593719">
    <property type="component" value="Chromosome"/>
</dbReference>
<protein>
    <recommendedName>
        <fullName evidence="3">FAD/FMN-containing dehydrogenase</fullName>
    </recommendedName>
</protein>
<accession>A0A7M1B2E8</accession>
<dbReference type="EMBL" id="CP041235">
    <property type="protein sequence ID" value="QOP42832.1"/>
    <property type="molecule type" value="Genomic_DNA"/>
</dbReference>
<dbReference type="KEGG" id="ssei:FJR45_02245"/>
<organism evidence="1 2">
    <name type="scientific">Sulfurimonas sediminis</name>
    <dbReference type="NCBI Taxonomy" id="2590020"/>
    <lineage>
        <taxon>Bacteria</taxon>
        <taxon>Pseudomonadati</taxon>
        <taxon>Campylobacterota</taxon>
        <taxon>Epsilonproteobacteria</taxon>
        <taxon>Campylobacterales</taxon>
        <taxon>Sulfurimonadaceae</taxon>
        <taxon>Sulfurimonas</taxon>
    </lineage>
</organism>
<sequence length="175" mass="19597">MKNIIIGVLATFLLFGCSSKSGENKNVEPKLVVGKSLADLELKDQFEKPHTLNAETDKVIFAFDKEAAHTCNDFFNTQKQNYLQEHHAQFIADVSAAPSIIRSLFILPGLKDFKHIVLLLDDKEIATPYRKNINTTKIVVVTILDKKITAVKTITTTQELKKVVEQTAKDENALN</sequence>
<keyword evidence="2" id="KW-1185">Reference proteome</keyword>
<name>A0A7M1B2E8_9BACT</name>
<evidence type="ECO:0000313" key="2">
    <source>
        <dbReference type="Proteomes" id="UP000593719"/>
    </source>
</evidence>
<gene>
    <name evidence="1" type="ORF">FJR45_02245</name>
</gene>
<dbReference type="RefSeq" id="WP_193151158.1">
    <property type="nucleotide sequence ID" value="NZ_CP041235.1"/>
</dbReference>